<evidence type="ECO:0000313" key="3">
    <source>
        <dbReference type="Proteomes" id="UP001187192"/>
    </source>
</evidence>
<name>A0AA88DNS6_FICCA</name>
<proteinExistence type="predicted"/>
<feature type="region of interest" description="Disordered" evidence="1">
    <location>
        <begin position="98"/>
        <end position="122"/>
    </location>
</feature>
<accession>A0AA88DNS6</accession>
<organism evidence="2 3">
    <name type="scientific">Ficus carica</name>
    <name type="common">Common fig</name>
    <dbReference type="NCBI Taxonomy" id="3494"/>
    <lineage>
        <taxon>Eukaryota</taxon>
        <taxon>Viridiplantae</taxon>
        <taxon>Streptophyta</taxon>
        <taxon>Embryophyta</taxon>
        <taxon>Tracheophyta</taxon>
        <taxon>Spermatophyta</taxon>
        <taxon>Magnoliopsida</taxon>
        <taxon>eudicotyledons</taxon>
        <taxon>Gunneridae</taxon>
        <taxon>Pentapetalae</taxon>
        <taxon>rosids</taxon>
        <taxon>fabids</taxon>
        <taxon>Rosales</taxon>
        <taxon>Moraceae</taxon>
        <taxon>Ficeae</taxon>
        <taxon>Ficus</taxon>
    </lineage>
</organism>
<keyword evidence="3" id="KW-1185">Reference proteome</keyword>
<reference evidence="2" key="1">
    <citation type="submission" date="2023-07" db="EMBL/GenBank/DDBJ databases">
        <title>draft genome sequence of fig (Ficus carica).</title>
        <authorList>
            <person name="Takahashi T."/>
            <person name="Nishimura K."/>
        </authorList>
    </citation>
    <scope>NUCLEOTIDE SEQUENCE</scope>
</reference>
<protein>
    <submittedName>
        <fullName evidence="2">Uncharacterized protein</fullName>
    </submittedName>
</protein>
<dbReference type="Proteomes" id="UP001187192">
    <property type="component" value="Unassembled WGS sequence"/>
</dbReference>
<evidence type="ECO:0000256" key="1">
    <source>
        <dbReference type="SAM" id="MobiDB-lite"/>
    </source>
</evidence>
<evidence type="ECO:0000313" key="2">
    <source>
        <dbReference type="EMBL" id="GMN58109.1"/>
    </source>
</evidence>
<gene>
    <name evidence="2" type="ORF">TIFTF001_027212</name>
</gene>
<comment type="caution">
    <text evidence="2">The sequence shown here is derived from an EMBL/GenBank/DDBJ whole genome shotgun (WGS) entry which is preliminary data.</text>
</comment>
<feature type="compositionally biased region" description="Basic and acidic residues" evidence="1">
    <location>
        <begin position="104"/>
        <end position="113"/>
    </location>
</feature>
<dbReference type="EMBL" id="BTGU01000075">
    <property type="protein sequence ID" value="GMN58109.1"/>
    <property type="molecule type" value="Genomic_DNA"/>
</dbReference>
<sequence length="122" mass="13982">MEFRQDSDHNVNDDPYLGVHGGRFGRLFGGLGGFVSCRFMKSLNHNCSQFKQFGQFFWRVAWASYGGLRYPRLRDSIAVTISSPPMGCLAMRMTTMRGQRHRLHKDEDDDKVRSATSTSQTR</sequence>
<dbReference type="AlphaFoldDB" id="A0AA88DNS6"/>